<comment type="pathway">
    <text evidence="5">tRNA modification; tRNA-queuosine biosynthesis.</text>
</comment>
<proteinExistence type="inferred from homology"/>
<sequence length="342" mass="38673">MKLSDFTYNLPPERIAKYPPKVRGDAKLLVLDRKNKTMQHRSYRDFAEYVQPGDVVVLNNTKVIKARLRAKKENDANIELLVLEKHSGDVDLENQPCIYKGKLNQGESLKVKGYTVKVSRIEDGIAYISNEEDLFSLAARYGEVPIPPYLKRDSERIDEERYQTVFAEDEGSIAAPTASLNFTDDLRQKINNQGGKIAHVTLHVGMGTFAPVREEKIEDHKMHEEHYFIPADTLESVREAKKNGRSIFAVGTTVTRTLEHAASKILNVSSANFIEDEADIFIYPGYEFKIVDHLLTNFHAPNTTVLLMAAAFAGWGNLKSAYEEALSNDYKFLSYGDSMLMM</sequence>
<dbReference type="PANTHER" id="PTHR30307:SF0">
    <property type="entry name" value="S-ADENOSYLMETHIONINE:TRNA RIBOSYLTRANSFERASE-ISOMERASE"/>
    <property type="match status" value="1"/>
</dbReference>
<dbReference type="Pfam" id="PF02547">
    <property type="entry name" value="Queuosine_synth"/>
    <property type="match status" value="1"/>
</dbReference>
<comment type="function">
    <text evidence="5">Transfers and isomerizes the ribose moiety from AdoMet to the 7-aminomethyl group of 7-deazaguanine (preQ1-tRNA) to give epoxyqueuosine (oQ-tRNA).</text>
</comment>
<comment type="caution">
    <text evidence="6">The sequence shown here is derived from an EMBL/GenBank/DDBJ whole genome shotgun (WGS) entry which is preliminary data.</text>
</comment>
<organism evidence="6 7">
    <name type="scientific">candidate division WWE3 bacterium</name>
    <dbReference type="NCBI Taxonomy" id="2053526"/>
    <lineage>
        <taxon>Bacteria</taxon>
        <taxon>Katanobacteria</taxon>
    </lineage>
</organism>
<accession>A0A955RSD7</accession>
<name>A0A955RSD7_UNCKA</name>
<comment type="similarity">
    <text evidence="5">Belongs to the QueA family.</text>
</comment>
<dbReference type="HAMAP" id="MF_00113">
    <property type="entry name" value="QueA"/>
    <property type="match status" value="1"/>
</dbReference>
<reference evidence="6" key="2">
    <citation type="journal article" date="2021" name="Microbiome">
        <title>Successional dynamics and alternative stable states in a saline activated sludge microbial community over 9 years.</title>
        <authorList>
            <person name="Wang Y."/>
            <person name="Ye J."/>
            <person name="Ju F."/>
            <person name="Liu L."/>
            <person name="Boyd J.A."/>
            <person name="Deng Y."/>
            <person name="Parks D.H."/>
            <person name="Jiang X."/>
            <person name="Yin X."/>
            <person name="Woodcroft B.J."/>
            <person name="Tyson G.W."/>
            <person name="Hugenholtz P."/>
            <person name="Polz M.F."/>
            <person name="Zhang T."/>
        </authorList>
    </citation>
    <scope>NUCLEOTIDE SEQUENCE</scope>
    <source>
        <strain evidence="6">HKST-UBA03</strain>
    </source>
</reference>
<dbReference type="Gene3D" id="2.40.10.240">
    <property type="entry name" value="QueA-like"/>
    <property type="match status" value="1"/>
</dbReference>
<dbReference type="InterPro" id="IPR003699">
    <property type="entry name" value="QueA"/>
</dbReference>
<comment type="subcellular location">
    <subcellularLocation>
        <location evidence="5">Cytoplasm</location>
    </subcellularLocation>
</comment>
<dbReference type="Gene3D" id="3.40.1780.10">
    <property type="entry name" value="QueA-like"/>
    <property type="match status" value="1"/>
</dbReference>
<protein>
    <recommendedName>
        <fullName evidence="5">S-adenosylmethionine:tRNA ribosyltransferase-isomerase</fullName>
        <ecNumber evidence="5">2.4.99.17</ecNumber>
    </recommendedName>
    <alternativeName>
        <fullName evidence="5">Queuosine biosynthesis protein QueA</fullName>
    </alternativeName>
</protein>
<dbReference type="GO" id="GO:0051075">
    <property type="term" value="F:S-adenosylmethionine:tRNA ribosyltransferase-isomerase activity"/>
    <property type="evidence" value="ECO:0007669"/>
    <property type="project" value="UniProtKB-EC"/>
</dbReference>
<evidence type="ECO:0000256" key="2">
    <source>
        <dbReference type="ARBA" id="ARBA00022679"/>
    </source>
</evidence>
<dbReference type="PANTHER" id="PTHR30307">
    <property type="entry name" value="S-ADENOSYLMETHIONINE:TRNA RIBOSYLTRANSFERASE-ISOMERASE"/>
    <property type="match status" value="1"/>
</dbReference>
<dbReference type="InterPro" id="IPR042118">
    <property type="entry name" value="QueA_dom1"/>
</dbReference>
<dbReference type="AlphaFoldDB" id="A0A955RSD7"/>
<comment type="catalytic activity">
    <reaction evidence="5">
        <text>7-aminomethyl-7-carbaguanosine(34) in tRNA + S-adenosyl-L-methionine = epoxyqueuosine(34) in tRNA + adenine + L-methionine + 2 H(+)</text>
        <dbReference type="Rhea" id="RHEA:32155"/>
        <dbReference type="Rhea" id="RHEA-COMP:10342"/>
        <dbReference type="Rhea" id="RHEA-COMP:18582"/>
        <dbReference type="ChEBI" id="CHEBI:15378"/>
        <dbReference type="ChEBI" id="CHEBI:16708"/>
        <dbReference type="ChEBI" id="CHEBI:57844"/>
        <dbReference type="ChEBI" id="CHEBI:59789"/>
        <dbReference type="ChEBI" id="CHEBI:82833"/>
        <dbReference type="ChEBI" id="CHEBI:194443"/>
        <dbReference type="EC" id="2.4.99.17"/>
    </reaction>
</comment>
<keyword evidence="1 5" id="KW-0963">Cytoplasm</keyword>
<dbReference type="GO" id="GO:0005737">
    <property type="term" value="C:cytoplasm"/>
    <property type="evidence" value="ECO:0007669"/>
    <property type="project" value="UniProtKB-SubCell"/>
</dbReference>
<dbReference type="SUPFAM" id="SSF111337">
    <property type="entry name" value="QueA-like"/>
    <property type="match status" value="1"/>
</dbReference>
<keyword evidence="2 5" id="KW-0808">Transferase</keyword>
<keyword evidence="6" id="KW-0328">Glycosyltransferase</keyword>
<dbReference type="EMBL" id="JAGQKZ010000044">
    <property type="protein sequence ID" value="MCA9392367.1"/>
    <property type="molecule type" value="Genomic_DNA"/>
</dbReference>
<reference evidence="6" key="1">
    <citation type="submission" date="2020-04" db="EMBL/GenBank/DDBJ databases">
        <authorList>
            <person name="Zhang T."/>
        </authorList>
    </citation>
    <scope>NUCLEOTIDE SEQUENCE</scope>
    <source>
        <strain evidence="6">HKST-UBA03</strain>
    </source>
</reference>
<dbReference type="InterPro" id="IPR036100">
    <property type="entry name" value="QueA_sf"/>
</dbReference>
<evidence type="ECO:0000256" key="1">
    <source>
        <dbReference type="ARBA" id="ARBA00022490"/>
    </source>
</evidence>
<dbReference type="Proteomes" id="UP000751518">
    <property type="component" value="Unassembled WGS sequence"/>
</dbReference>
<keyword evidence="4 5" id="KW-0671">Queuosine biosynthesis</keyword>
<comment type="subunit">
    <text evidence="5">Monomer.</text>
</comment>
<dbReference type="NCBIfam" id="TIGR00113">
    <property type="entry name" value="queA"/>
    <property type="match status" value="1"/>
</dbReference>
<evidence type="ECO:0000313" key="7">
    <source>
        <dbReference type="Proteomes" id="UP000751518"/>
    </source>
</evidence>
<evidence type="ECO:0000313" key="6">
    <source>
        <dbReference type="EMBL" id="MCA9392367.1"/>
    </source>
</evidence>
<evidence type="ECO:0000256" key="5">
    <source>
        <dbReference type="HAMAP-Rule" id="MF_00113"/>
    </source>
</evidence>
<evidence type="ECO:0000256" key="3">
    <source>
        <dbReference type="ARBA" id="ARBA00022691"/>
    </source>
</evidence>
<dbReference type="InterPro" id="IPR042119">
    <property type="entry name" value="QueA_dom2"/>
</dbReference>
<keyword evidence="3 5" id="KW-0949">S-adenosyl-L-methionine</keyword>
<evidence type="ECO:0000256" key="4">
    <source>
        <dbReference type="ARBA" id="ARBA00022785"/>
    </source>
</evidence>
<dbReference type="EC" id="2.4.99.17" evidence="5"/>
<dbReference type="NCBIfam" id="NF001140">
    <property type="entry name" value="PRK00147.1"/>
    <property type="match status" value="1"/>
</dbReference>
<dbReference type="GO" id="GO:0008616">
    <property type="term" value="P:tRNA queuosine(34) biosynthetic process"/>
    <property type="evidence" value="ECO:0007669"/>
    <property type="project" value="UniProtKB-UniRule"/>
</dbReference>
<gene>
    <name evidence="5 6" type="primary">queA</name>
    <name evidence="6" type="ORF">KC614_04180</name>
</gene>